<evidence type="ECO:0000313" key="2">
    <source>
        <dbReference type="EMBL" id="CAF9904645.1"/>
    </source>
</evidence>
<keyword evidence="3" id="KW-1185">Reference proteome</keyword>
<name>A0A8H3I2E2_9LECA</name>
<feature type="compositionally biased region" description="Acidic residues" evidence="1">
    <location>
        <begin position="53"/>
        <end position="63"/>
    </location>
</feature>
<evidence type="ECO:0000256" key="1">
    <source>
        <dbReference type="SAM" id="MobiDB-lite"/>
    </source>
</evidence>
<dbReference type="AlphaFoldDB" id="A0A8H3I2E2"/>
<gene>
    <name evidence="2" type="ORF">HETSPECPRED_004745</name>
</gene>
<feature type="region of interest" description="Disordered" evidence="1">
    <location>
        <begin position="1"/>
        <end position="74"/>
    </location>
</feature>
<protein>
    <submittedName>
        <fullName evidence="2">Uncharacterized protein</fullName>
    </submittedName>
</protein>
<reference evidence="2" key="1">
    <citation type="submission" date="2021-03" db="EMBL/GenBank/DDBJ databases">
        <authorList>
            <person name="Tagirdzhanova G."/>
        </authorList>
    </citation>
    <scope>NUCLEOTIDE SEQUENCE</scope>
</reference>
<sequence length="157" mass="16166">MSELAAVEEATKTDDENGHDDEDEDDDDDDDDDNEDEDGKEYPLLDGGGIDDKEYDVDVDATEEDRGVGVGVGSGMGFGVGVGVGEADGVELEMGSGMSELPGTCATECGAPPETLSEPLIPPSKTTKLAVAPFGTVTTQKFAPPAPSVLLPSISLT</sequence>
<comment type="caution">
    <text evidence="2">The sequence shown here is derived from an EMBL/GenBank/DDBJ whole genome shotgun (WGS) entry which is preliminary data.</text>
</comment>
<dbReference type="EMBL" id="CAJPDS010000003">
    <property type="protein sequence ID" value="CAF9904645.1"/>
    <property type="molecule type" value="Genomic_DNA"/>
</dbReference>
<accession>A0A8H3I2E2</accession>
<organism evidence="2 3">
    <name type="scientific">Heterodermia speciosa</name>
    <dbReference type="NCBI Taxonomy" id="116794"/>
    <lineage>
        <taxon>Eukaryota</taxon>
        <taxon>Fungi</taxon>
        <taxon>Dikarya</taxon>
        <taxon>Ascomycota</taxon>
        <taxon>Pezizomycotina</taxon>
        <taxon>Lecanoromycetes</taxon>
        <taxon>OSLEUM clade</taxon>
        <taxon>Lecanoromycetidae</taxon>
        <taxon>Caliciales</taxon>
        <taxon>Physciaceae</taxon>
        <taxon>Heterodermia</taxon>
    </lineage>
</organism>
<evidence type="ECO:0000313" key="3">
    <source>
        <dbReference type="Proteomes" id="UP000664521"/>
    </source>
</evidence>
<dbReference type="Proteomes" id="UP000664521">
    <property type="component" value="Unassembled WGS sequence"/>
</dbReference>
<proteinExistence type="predicted"/>
<feature type="compositionally biased region" description="Acidic residues" evidence="1">
    <location>
        <begin position="17"/>
        <end position="39"/>
    </location>
</feature>